<dbReference type="Pfam" id="PF05116">
    <property type="entry name" value="S6PP"/>
    <property type="match status" value="1"/>
</dbReference>
<dbReference type="EMBL" id="GILB01001813">
    <property type="protein sequence ID" value="NUU82146.1"/>
    <property type="molecule type" value="Transcribed_RNA"/>
</dbReference>
<sequence>MRFLTNPHKPMILALSRPDPKKNITTLLKAFGECRPLRELANLTLIMGNRDDIEEMTGGNASVLTTVLKMIDKYDLYGLVAYPKHHKQADVPEIYRLAAKTKGVFINPALVEPFGLTLIEAAAHGLPMVATKNGGPVDIHQALNNGLLVDPHDQQAIADALLKLVSEKNLWALCRKNGLKNIHLFSWPEHCRTYLTRVAACRMRHPQWQTDTPEDEIAAEESSLNDSLKDVQDMSLRLSIDGDKPSLNGSLDHSAMSSGDPALQDQVQRVLNKIKKPESEPVVSEGARHEAVASKYPLLRRRRRLIVIALDCYDSNGFPEMKMIQIVQDIIKAVRSDSLFARVTGLALSTAMSLTETTEFLTSARIHANEFDALICNSGGEVYYPGTCTQVDGKLVRDPDYAAHIDYRWGCDGLKKTIWKLMNTTEGGKQSDESSNPIEEDKKSRNAHCIAYLVKDRSKVKRVDDLRQKLRMRGLRCHLMYCRNSTRLQIIPHLASRAQALRYLFVRWRLNVANMFVILGENGDTDYEEMISGAHKTIILKDVVTKGSEDLLRATDLRDDIVPKESPLIAYLSGKATASEIADVLKQVSKASAGM</sequence>
<evidence type="ECO:0000259" key="6">
    <source>
        <dbReference type="Pfam" id="PF00534"/>
    </source>
</evidence>
<dbReference type="InterPro" id="IPR044161">
    <property type="entry name" value="SPS"/>
</dbReference>
<evidence type="ECO:0000256" key="3">
    <source>
        <dbReference type="ARBA" id="ARBA00022676"/>
    </source>
</evidence>
<keyword evidence="4" id="KW-0808">Transferase</keyword>
<comment type="similarity">
    <text evidence="1">Belongs to the glycosyltransferase 1 family.</text>
</comment>
<dbReference type="Gene3D" id="3.40.50.2000">
    <property type="entry name" value="Glycogen Phosphorylase B"/>
    <property type="match status" value="1"/>
</dbReference>
<name>A0A6M2EE36_9ROSI</name>
<dbReference type="EC" id="2.4.1.14" evidence="2"/>
<dbReference type="SUPFAM" id="SSF53756">
    <property type="entry name" value="UDP-Glycosyltransferase/glycogen phosphorylase"/>
    <property type="match status" value="1"/>
</dbReference>
<dbReference type="Pfam" id="PF00534">
    <property type="entry name" value="Glycos_transf_1"/>
    <property type="match status" value="1"/>
</dbReference>
<reference evidence="8" key="1">
    <citation type="submission" date="2020-03" db="EMBL/GenBank/DDBJ databases">
        <authorList>
            <person name="Zhang R."/>
        </authorList>
    </citation>
    <scope>NUCLEOTIDE SEQUENCE</scope>
</reference>
<dbReference type="PANTHER" id="PTHR46039">
    <property type="entry name" value="SUCROSE-PHOSPHATE SYNTHASE 3-RELATED"/>
    <property type="match status" value="1"/>
</dbReference>
<keyword evidence="3" id="KW-0328">Glycosyltransferase</keyword>
<organism evidence="8">
    <name type="scientific">Populus davidiana</name>
    <dbReference type="NCBI Taxonomy" id="266767"/>
    <lineage>
        <taxon>Eukaryota</taxon>
        <taxon>Viridiplantae</taxon>
        <taxon>Streptophyta</taxon>
        <taxon>Embryophyta</taxon>
        <taxon>Tracheophyta</taxon>
        <taxon>Spermatophyta</taxon>
        <taxon>Magnoliopsida</taxon>
        <taxon>eudicotyledons</taxon>
        <taxon>Gunneridae</taxon>
        <taxon>Pentapetalae</taxon>
        <taxon>rosids</taxon>
        <taxon>fabids</taxon>
        <taxon>Malpighiales</taxon>
        <taxon>Salicaceae</taxon>
        <taxon>Saliceae</taxon>
        <taxon>Populus</taxon>
    </lineage>
</organism>
<protein>
    <recommendedName>
        <fullName evidence="2">sucrose-phosphate synthase</fullName>
        <ecNumber evidence="2">2.4.1.14</ecNumber>
    </recommendedName>
</protein>
<dbReference type="AlphaFoldDB" id="A0A6M2EE36"/>
<proteinExistence type="inferred from homology"/>
<evidence type="ECO:0000256" key="4">
    <source>
        <dbReference type="ARBA" id="ARBA00022679"/>
    </source>
</evidence>
<dbReference type="CDD" id="cd16419">
    <property type="entry name" value="HAD_SPS"/>
    <property type="match status" value="1"/>
</dbReference>
<dbReference type="InterPro" id="IPR001296">
    <property type="entry name" value="Glyco_trans_1"/>
</dbReference>
<evidence type="ECO:0000313" key="8">
    <source>
        <dbReference type="EMBL" id="NUU82146.1"/>
    </source>
</evidence>
<evidence type="ECO:0000256" key="1">
    <source>
        <dbReference type="ARBA" id="ARBA00006530"/>
    </source>
</evidence>
<dbReference type="Gene3D" id="3.90.1070.10">
    <property type="match status" value="1"/>
</dbReference>
<dbReference type="Gene3D" id="3.40.50.1000">
    <property type="entry name" value="HAD superfamily/HAD-like"/>
    <property type="match status" value="1"/>
</dbReference>
<evidence type="ECO:0000256" key="2">
    <source>
        <dbReference type="ARBA" id="ARBA00012536"/>
    </source>
</evidence>
<dbReference type="InterPro" id="IPR023214">
    <property type="entry name" value="HAD_sf"/>
</dbReference>
<dbReference type="InterPro" id="IPR006380">
    <property type="entry name" value="SPP-like_dom"/>
</dbReference>
<feature type="domain" description="Glycosyl transferase family 1" evidence="6">
    <location>
        <begin position="6"/>
        <end position="178"/>
    </location>
</feature>
<evidence type="ECO:0000259" key="7">
    <source>
        <dbReference type="Pfam" id="PF05116"/>
    </source>
</evidence>
<accession>A0A6M2EE36</accession>
<dbReference type="PANTHER" id="PTHR46039:SF5">
    <property type="entry name" value="SUCROSE-PHOSPHATE SYNTHASE 3-RELATED"/>
    <property type="match status" value="1"/>
</dbReference>
<dbReference type="InterPro" id="IPR035659">
    <property type="entry name" value="SPS_C"/>
</dbReference>
<feature type="domain" description="Sucrose phosphatase-like" evidence="7">
    <location>
        <begin position="343"/>
        <end position="544"/>
    </location>
</feature>
<evidence type="ECO:0000256" key="5">
    <source>
        <dbReference type="ARBA" id="ARBA00047471"/>
    </source>
</evidence>
<comment type="catalytic activity">
    <reaction evidence="5">
        <text>beta-D-fructose 6-phosphate + UDP-alpha-D-glucose = sucrose 6(F)-phosphate + UDP + H(+)</text>
        <dbReference type="Rhea" id="RHEA:22172"/>
        <dbReference type="ChEBI" id="CHEBI:15378"/>
        <dbReference type="ChEBI" id="CHEBI:57634"/>
        <dbReference type="ChEBI" id="CHEBI:57723"/>
        <dbReference type="ChEBI" id="CHEBI:58223"/>
        <dbReference type="ChEBI" id="CHEBI:58885"/>
        <dbReference type="EC" id="2.4.1.14"/>
    </reaction>
</comment>
<dbReference type="GO" id="GO:0046524">
    <property type="term" value="F:sucrose-phosphate synthase activity"/>
    <property type="evidence" value="ECO:0007669"/>
    <property type="project" value="UniProtKB-EC"/>
</dbReference>